<accession>A0A8W8MDY4</accession>
<dbReference type="PROSITE" id="PS50194">
    <property type="entry name" value="FILAMIN_REPEAT"/>
    <property type="match status" value="1"/>
</dbReference>
<dbReference type="GO" id="GO:0061630">
    <property type="term" value="F:ubiquitin protein ligase activity"/>
    <property type="evidence" value="ECO:0007669"/>
    <property type="project" value="TreeGrafter"/>
</dbReference>
<dbReference type="InterPro" id="IPR003649">
    <property type="entry name" value="Bbox_C"/>
</dbReference>
<dbReference type="InterPro" id="IPR000315">
    <property type="entry name" value="Znf_B-box"/>
</dbReference>
<organism evidence="9 10">
    <name type="scientific">Magallana gigas</name>
    <name type="common">Pacific oyster</name>
    <name type="synonym">Crassostrea gigas</name>
    <dbReference type="NCBI Taxonomy" id="29159"/>
    <lineage>
        <taxon>Eukaryota</taxon>
        <taxon>Metazoa</taxon>
        <taxon>Spiralia</taxon>
        <taxon>Lophotrochozoa</taxon>
        <taxon>Mollusca</taxon>
        <taxon>Bivalvia</taxon>
        <taxon>Autobranchia</taxon>
        <taxon>Pteriomorphia</taxon>
        <taxon>Ostreida</taxon>
        <taxon>Ostreoidea</taxon>
        <taxon>Ostreidae</taxon>
        <taxon>Magallana</taxon>
    </lineage>
</organism>
<dbReference type="PROSITE" id="PS00518">
    <property type="entry name" value="ZF_RING_1"/>
    <property type="match status" value="1"/>
</dbReference>
<dbReference type="InterPro" id="IPR018957">
    <property type="entry name" value="Znf_C3HC4_RING-type"/>
</dbReference>
<feature type="domain" description="RING-type" evidence="8">
    <location>
        <begin position="21"/>
        <end position="70"/>
    </location>
</feature>
<keyword evidence="10" id="KW-1185">Reference proteome</keyword>
<dbReference type="PANTHER" id="PTHR25462:SF299">
    <property type="entry name" value="E3 UBIQUITIN-PROTEIN LIGASE TRIM56"/>
    <property type="match status" value="1"/>
</dbReference>
<dbReference type="Proteomes" id="UP000005408">
    <property type="component" value="Unassembled WGS sequence"/>
</dbReference>
<feature type="repeat" description="Filamin" evidence="5">
    <location>
        <begin position="424"/>
        <end position="481"/>
    </location>
</feature>
<evidence type="ECO:0000256" key="2">
    <source>
        <dbReference type="ARBA" id="ARBA00022737"/>
    </source>
</evidence>
<dbReference type="PANTHER" id="PTHR25462">
    <property type="entry name" value="BONUS, ISOFORM C-RELATED"/>
    <property type="match status" value="1"/>
</dbReference>
<dbReference type="Gene3D" id="2.60.40.10">
    <property type="entry name" value="Immunoglobulins"/>
    <property type="match status" value="1"/>
</dbReference>
<name>A0A8W8MDY4_MAGGI</name>
<dbReference type="Pfam" id="PF00097">
    <property type="entry name" value="zf-C3HC4"/>
    <property type="match status" value="1"/>
</dbReference>
<keyword evidence="1" id="KW-0479">Metal-binding</keyword>
<evidence type="ECO:0000259" key="8">
    <source>
        <dbReference type="PROSITE" id="PS50089"/>
    </source>
</evidence>
<dbReference type="Gene3D" id="3.30.160.60">
    <property type="entry name" value="Classic Zinc Finger"/>
    <property type="match status" value="1"/>
</dbReference>
<dbReference type="PROSITE" id="PS50089">
    <property type="entry name" value="ZF_RING_2"/>
    <property type="match status" value="1"/>
</dbReference>
<dbReference type="GO" id="GO:0008270">
    <property type="term" value="F:zinc ion binding"/>
    <property type="evidence" value="ECO:0007669"/>
    <property type="project" value="UniProtKB-KW"/>
</dbReference>
<dbReference type="InterPro" id="IPR001841">
    <property type="entry name" value="Znf_RING"/>
</dbReference>
<keyword evidence="7" id="KW-0175">Coiled coil</keyword>
<dbReference type="InterPro" id="IPR014756">
    <property type="entry name" value="Ig_E-set"/>
</dbReference>
<dbReference type="Pfam" id="PF22586">
    <property type="entry name" value="ANCHR-like_BBOX"/>
    <property type="match status" value="1"/>
</dbReference>
<dbReference type="GO" id="GO:0045087">
    <property type="term" value="P:innate immune response"/>
    <property type="evidence" value="ECO:0007669"/>
    <property type="project" value="TreeGrafter"/>
</dbReference>
<dbReference type="InterPro" id="IPR047153">
    <property type="entry name" value="TRIM45/56/19-like"/>
</dbReference>
<evidence type="ECO:0000256" key="5">
    <source>
        <dbReference type="PROSITE-ProRule" id="PRU00087"/>
    </source>
</evidence>
<keyword evidence="4" id="KW-0862">Zinc</keyword>
<evidence type="ECO:0000256" key="4">
    <source>
        <dbReference type="ARBA" id="ARBA00022833"/>
    </source>
</evidence>
<evidence type="ECO:0000256" key="6">
    <source>
        <dbReference type="PROSITE-ProRule" id="PRU00175"/>
    </source>
</evidence>
<dbReference type="GO" id="GO:0005654">
    <property type="term" value="C:nucleoplasm"/>
    <property type="evidence" value="ECO:0007669"/>
    <property type="project" value="TreeGrafter"/>
</dbReference>
<dbReference type="InterPro" id="IPR017907">
    <property type="entry name" value="Znf_RING_CS"/>
</dbReference>
<evidence type="ECO:0000256" key="3">
    <source>
        <dbReference type="ARBA" id="ARBA00022771"/>
    </source>
</evidence>
<dbReference type="AlphaFoldDB" id="A0A8W8MDY4"/>
<evidence type="ECO:0000313" key="10">
    <source>
        <dbReference type="Proteomes" id="UP000005408"/>
    </source>
</evidence>
<dbReference type="InterPro" id="IPR017868">
    <property type="entry name" value="Filamin/ABP280_repeat-like"/>
</dbReference>
<proteinExistence type="predicted"/>
<keyword evidence="2" id="KW-0677">Repeat</keyword>
<protein>
    <recommendedName>
        <fullName evidence="8">RING-type domain-containing protein</fullName>
    </recommendedName>
</protein>
<feature type="coiled-coil region" evidence="7">
    <location>
        <begin position="208"/>
        <end position="304"/>
    </location>
</feature>
<dbReference type="InterPro" id="IPR013083">
    <property type="entry name" value="Znf_RING/FYVE/PHD"/>
</dbReference>
<dbReference type="SUPFAM" id="SSF57845">
    <property type="entry name" value="B-box zinc-binding domain"/>
    <property type="match status" value="1"/>
</dbReference>
<dbReference type="Gene3D" id="3.30.40.10">
    <property type="entry name" value="Zinc/RING finger domain, C3HC4 (zinc finger)"/>
    <property type="match status" value="1"/>
</dbReference>
<dbReference type="SUPFAM" id="SSF81296">
    <property type="entry name" value="E set domains"/>
    <property type="match status" value="1"/>
</dbReference>
<sequence>MESDRPLRFSSNEIEAEFLTCPVCKGNLVNRDTSRAHLLPCLHAICKSCLLINIRGEGQNRTQKINCVVCGEGHDLKSSNVKDAFPVDNTRPDLWEYIQTKKTTAAIDCASVNCNNGKNATARCVDCAEFLCDDCTLAHQRNSKTSHHGILDISELKETENLKAFHKPLACSLHGEPLLCYCLKVSCQKPVCFMCVLTSCKESEGHTIISLEETVAQLKLDLEQQMKTLGTKKHEIQKVGTLVEREVEKLEERKEMLESDIDSTIDGMIIMLESKRAELKTTLRKKIDNKRQHLNEQKKSLDGKGASISQGLRLAETALCSTNNAAFSQLENPIRKRFDRLEHDPFDRKPHERAAQIKFDTLNAKQALQKILNESVEVWSTSVFPPFTTIEIYGEPRENTLAKISICLHDYQKHPVDQDVSAGLKIFIVDPSEKKMELQLTKGNLSGDLLVSYVPFSTGKHEISVELLGEDVGRKAFIVDCADGKNTQSRIAVKTSRTEIQADGVSLLTARFQIQM</sequence>
<evidence type="ECO:0000256" key="7">
    <source>
        <dbReference type="SAM" id="Coils"/>
    </source>
</evidence>
<dbReference type="InterPro" id="IPR013783">
    <property type="entry name" value="Ig-like_fold"/>
</dbReference>
<evidence type="ECO:0000313" key="9">
    <source>
        <dbReference type="EnsemblMetazoa" id="G32543.2:cds"/>
    </source>
</evidence>
<keyword evidence="3 6" id="KW-0863">Zinc-finger</keyword>
<dbReference type="SMART" id="SM00502">
    <property type="entry name" value="BBC"/>
    <property type="match status" value="1"/>
</dbReference>
<dbReference type="SUPFAM" id="SSF57850">
    <property type="entry name" value="RING/U-box"/>
    <property type="match status" value="1"/>
</dbReference>
<dbReference type="SMART" id="SM00184">
    <property type="entry name" value="RING"/>
    <property type="match status" value="1"/>
</dbReference>
<dbReference type="EnsemblMetazoa" id="G32543.6">
    <property type="protein sequence ID" value="G32543.6:cds"/>
    <property type="gene ID" value="G32543"/>
</dbReference>
<evidence type="ECO:0000256" key="1">
    <source>
        <dbReference type="ARBA" id="ARBA00022723"/>
    </source>
</evidence>
<reference evidence="9" key="1">
    <citation type="submission" date="2022-08" db="UniProtKB">
        <authorList>
            <consortium name="EnsemblMetazoa"/>
        </authorList>
    </citation>
    <scope>IDENTIFICATION</scope>
    <source>
        <strain evidence="9">05x7-T-G4-1.051#20</strain>
    </source>
</reference>
<dbReference type="EnsemblMetazoa" id="G32543.2">
    <property type="protein sequence ID" value="G32543.2:cds"/>
    <property type="gene ID" value="G32543"/>
</dbReference>
<dbReference type="SMART" id="SM00336">
    <property type="entry name" value="BBOX"/>
    <property type="match status" value="2"/>
</dbReference>
<dbReference type="GO" id="GO:0060340">
    <property type="term" value="P:positive regulation of type I interferon-mediated signaling pathway"/>
    <property type="evidence" value="ECO:0007669"/>
    <property type="project" value="TreeGrafter"/>
</dbReference>